<keyword evidence="2 5" id="KW-0808">Transferase</keyword>
<evidence type="ECO:0000313" key="4">
    <source>
        <dbReference type="EMBL" id="KAB4237791.1"/>
    </source>
</evidence>
<dbReference type="RefSeq" id="WP_016273917.1">
    <property type="nucleotide sequence ID" value="NZ_BAABXG010000002.1"/>
</dbReference>
<protein>
    <submittedName>
        <fullName evidence="5">Glycosyltransferase family 2 protein</fullName>
    </submittedName>
</protein>
<dbReference type="InterPro" id="IPR001173">
    <property type="entry name" value="Glyco_trans_2-like"/>
</dbReference>
<dbReference type="Proteomes" id="UP000283601">
    <property type="component" value="Unassembled WGS sequence"/>
</dbReference>
<dbReference type="SUPFAM" id="SSF53448">
    <property type="entry name" value="Nucleotide-diphospho-sugar transferases"/>
    <property type="match status" value="1"/>
</dbReference>
<evidence type="ECO:0000256" key="2">
    <source>
        <dbReference type="ARBA" id="ARBA00022679"/>
    </source>
</evidence>
<evidence type="ECO:0000313" key="8">
    <source>
        <dbReference type="Proteomes" id="UP000283601"/>
    </source>
</evidence>
<dbReference type="PANTHER" id="PTHR22916">
    <property type="entry name" value="GLYCOSYLTRANSFERASE"/>
    <property type="match status" value="1"/>
</dbReference>
<accession>A0A139JYQ0</accession>
<sequence length="349" mass="40596">MDKVTLGIPIYNAANLVERTLLSALNQTYPNIEFIFVDDKGNSMDIVRRIIAEHPRRNAVRIIDQKHNQGTGAARNAIVTYATGKYLFTMDCDDVIIPDCIEILYRKMVEHPVDFVAASFVRKDVQGNIYPGGCQYDDVLVEEGDYAVAQYRYGQGKNIFVATWNKLYRTDFLRKNKICCVPHYLIDDPWFTYQVIIRARSCRLISDCTLFFTYNPLSVTSVKEQDGYTTFLGEQYLGTQRLKADYIYSLAEQPFYPGALVDLLKMSLYHLYRVCASSKIAESEKEYFLQSFLEIRFLSPRHWNFMSKNTYKLLPLLTFYALPMMVKKGLVKSIVRVDLRSILHRWFHF</sequence>
<dbReference type="InterPro" id="IPR029044">
    <property type="entry name" value="Nucleotide-diphossugar_trans"/>
</dbReference>
<evidence type="ECO:0000313" key="11">
    <source>
        <dbReference type="Proteomes" id="UP000462376"/>
    </source>
</evidence>
<dbReference type="Proteomes" id="UP000462376">
    <property type="component" value="Unassembled WGS sequence"/>
</dbReference>
<gene>
    <name evidence="7" type="ORF">DW216_13610</name>
    <name evidence="6" type="ORF">DW758_00185</name>
    <name evidence="5" type="ORF">GAP41_02845</name>
    <name evidence="4" type="ORF">GAP47_07655</name>
</gene>
<evidence type="ECO:0000313" key="5">
    <source>
        <dbReference type="EMBL" id="KAB4245221.1"/>
    </source>
</evidence>
<evidence type="ECO:0000313" key="9">
    <source>
        <dbReference type="Proteomes" id="UP000283766"/>
    </source>
</evidence>
<feature type="domain" description="Glycosyltransferase 2-like" evidence="3">
    <location>
        <begin position="7"/>
        <end position="174"/>
    </location>
</feature>
<organism evidence="5 10">
    <name type="scientific">Bacteroides uniformis</name>
    <dbReference type="NCBI Taxonomy" id="820"/>
    <lineage>
        <taxon>Bacteria</taxon>
        <taxon>Pseudomonadati</taxon>
        <taxon>Bacteroidota</taxon>
        <taxon>Bacteroidia</taxon>
        <taxon>Bacteroidales</taxon>
        <taxon>Bacteroidaceae</taxon>
        <taxon>Bacteroides</taxon>
    </lineage>
</organism>
<reference evidence="8 9" key="1">
    <citation type="submission" date="2018-08" db="EMBL/GenBank/DDBJ databases">
        <title>A genome reference for cultivated species of the human gut microbiota.</title>
        <authorList>
            <person name="Zou Y."/>
            <person name="Xue W."/>
            <person name="Luo G."/>
        </authorList>
    </citation>
    <scope>NUCLEOTIDE SEQUENCE [LARGE SCALE GENOMIC DNA]</scope>
    <source>
        <strain evidence="7 9">AM18-14LB</strain>
        <strain evidence="6 8">AM29-12AC</strain>
    </source>
</reference>
<dbReference type="PANTHER" id="PTHR22916:SF51">
    <property type="entry name" value="GLYCOSYLTRANSFERASE EPSH-RELATED"/>
    <property type="match status" value="1"/>
</dbReference>
<dbReference type="Pfam" id="PF00535">
    <property type="entry name" value="Glycos_transf_2"/>
    <property type="match status" value="1"/>
</dbReference>
<dbReference type="EMBL" id="QRJL01000008">
    <property type="protein sequence ID" value="RHH29921.1"/>
    <property type="molecule type" value="Genomic_DNA"/>
</dbReference>
<evidence type="ECO:0000313" key="10">
    <source>
        <dbReference type="Proteomes" id="UP000431575"/>
    </source>
</evidence>
<reference evidence="10 11" key="2">
    <citation type="journal article" date="2019" name="Nat. Med.">
        <title>A library of human gut bacterial isolates paired with longitudinal multiomics data enables mechanistic microbiome research.</title>
        <authorList>
            <person name="Poyet M."/>
            <person name="Groussin M."/>
            <person name="Gibbons S.M."/>
            <person name="Avila-Pacheco J."/>
            <person name="Jiang X."/>
            <person name="Kearney S.M."/>
            <person name="Perrotta A.R."/>
            <person name="Berdy B."/>
            <person name="Zhao S."/>
            <person name="Lieberman T.D."/>
            <person name="Swanson P.K."/>
            <person name="Smith M."/>
            <person name="Roesemann S."/>
            <person name="Alexander J.E."/>
            <person name="Rich S.A."/>
            <person name="Livny J."/>
            <person name="Vlamakis H."/>
            <person name="Clish C."/>
            <person name="Bullock K."/>
            <person name="Deik A."/>
            <person name="Scott J."/>
            <person name="Pierce K.A."/>
            <person name="Xavier R.J."/>
            <person name="Alm E.J."/>
        </authorList>
    </citation>
    <scope>NUCLEOTIDE SEQUENCE [LARGE SCALE GENOMIC DNA]</scope>
    <source>
        <strain evidence="4 11">BIOML-A5</strain>
        <strain evidence="5 10">BIOML-A6</strain>
    </source>
</reference>
<dbReference type="EMBL" id="WCTM01000002">
    <property type="protein sequence ID" value="KAB4245221.1"/>
    <property type="molecule type" value="Genomic_DNA"/>
</dbReference>
<dbReference type="Proteomes" id="UP000283766">
    <property type="component" value="Unassembled WGS sequence"/>
</dbReference>
<dbReference type="EMBL" id="WCTL01000005">
    <property type="protein sequence ID" value="KAB4237791.1"/>
    <property type="molecule type" value="Genomic_DNA"/>
</dbReference>
<keyword evidence="1" id="KW-0328">Glycosyltransferase</keyword>
<name>A0A139JYQ0_BACUN</name>
<evidence type="ECO:0000313" key="7">
    <source>
        <dbReference type="EMBL" id="RHH29921.1"/>
    </source>
</evidence>
<proteinExistence type="predicted"/>
<evidence type="ECO:0000313" key="6">
    <source>
        <dbReference type="EMBL" id="RHE25536.1"/>
    </source>
</evidence>
<dbReference type="Gene3D" id="3.90.550.10">
    <property type="entry name" value="Spore Coat Polysaccharide Biosynthesis Protein SpsA, Chain A"/>
    <property type="match status" value="1"/>
</dbReference>
<dbReference type="CDD" id="cd00761">
    <property type="entry name" value="Glyco_tranf_GTA_type"/>
    <property type="match status" value="1"/>
</dbReference>
<comment type="caution">
    <text evidence="5">The sequence shown here is derived from an EMBL/GenBank/DDBJ whole genome shotgun (WGS) entry which is preliminary data.</text>
</comment>
<dbReference type="Proteomes" id="UP000431575">
    <property type="component" value="Unassembled WGS sequence"/>
</dbReference>
<dbReference type="GO" id="GO:0016758">
    <property type="term" value="F:hexosyltransferase activity"/>
    <property type="evidence" value="ECO:0007669"/>
    <property type="project" value="UniProtKB-ARBA"/>
</dbReference>
<dbReference type="EMBL" id="QSJZ01000001">
    <property type="protein sequence ID" value="RHE25536.1"/>
    <property type="molecule type" value="Genomic_DNA"/>
</dbReference>
<evidence type="ECO:0000256" key="1">
    <source>
        <dbReference type="ARBA" id="ARBA00022676"/>
    </source>
</evidence>
<dbReference type="AlphaFoldDB" id="A0A139JYQ0"/>
<evidence type="ECO:0000259" key="3">
    <source>
        <dbReference type="Pfam" id="PF00535"/>
    </source>
</evidence>